<reference evidence="2 3" key="1">
    <citation type="submission" date="2017-07" db="EMBL/GenBank/DDBJ databases">
        <authorList>
            <person name="Talla V."/>
            <person name="Backstrom N."/>
        </authorList>
    </citation>
    <scope>NUCLEOTIDE SEQUENCE [LARGE SCALE GENOMIC DNA]</scope>
</reference>
<gene>
    <name evidence="2" type="ORF">LSINAPIS_LOCUS7640</name>
</gene>
<protein>
    <recommendedName>
        <fullName evidence="1">PiggyBac transposable element-derived protein domain-containing protein</fullName>
    </recommendedName>
</protein>
<dbReference type="Pfam" id="PF13843">
    <property type="entry name" value="DDE_Tnp_1_7"/>
    <property type="match status" value="1"/>
</dbReference>
<keyword evidence="3" id="KW-1185">Reference proteome</keyword>
<name>A0A5E4QEV4_9NEOP</name>
<dbReference type="Proteomes" id="UP000324832">
    <property type="component" value="Unassembled WGS sequence"/>
</dbReference>
<feature type="domain" description="PiggyBac transposable element-derived protein" evidence="1">
    <location>
        <begin position="1"/>
        <end position="86"/>
    </location>
</feature>
<organism evidence="2 3">
    <name type="scientific">Leptidea sinapis</name>
    <dbReference type="NCBI Taxonomy" id="189913"/>
    <lineage>
        <taxon>Eukaryota</taxon>
        <taxon>Metazoa</taxon>
        <taxon>Ecdysozoa</taxon>
        <taxon>Arthropoda</taxon>
        <taxon>Hexapoda</taxon>
        <taxon>Insecta</taxon>
        <taxon>Pterygota</taxon>
        <taxon>Neoptera</taxon>
        <taxon>Endopterygota</taxon>
        <taxon>Lepidoptera</taxon>
        <taxon>Glossata</taxon>
        <taxon>Ditrysia</taxon>
        <taxon>Papilionoidea</taxon>
        <taxon>Pieridae</taxon>
        <taxon>Dismorphiinae</taxon>
        <taxon>Leptidea</taxon>
    </lineage>
</organism>
<evidence type="ECO:0000313" key="2">
    <source>
        <dbReference type="EMBL" id="VVC96065.1"/>
    </source>
</evidence>
<dbReference type="InterPro" id="IPR029526">
    <property type="entry name" value="PGBD"/>
</dbReference>
<dbReference type="AlphaFoldDB" id="A0A5E4QEV4"/>
<evidence type="ECO:0000259" key="1">
    <source>
        <dbReference type="Pfam" id="PF13843"/>
    </source>
</evidence>
<accession>A0A5E4QEV4</accession>
<evidence type="ECO:0000313" key="3">
    <source>
        <dbReference type="Proteomes" id="UP000324832"/>
    </source>
</evidence>
<proteinExistence type="predicted"/>
<dbReference type="EMBL" id="FZQP02002548">
    <property type="protein sequence ID" value="VVC96065.1"/>
    <property type="molecule type" value="Genomic_DNA"/>
</dbReference>
<sequence>MDNFYNSPALARYLKTLGFDVVGTLRTNRQFVPRELAELTKFNMKRGQIAGLTSGDVNLLVWRDENIVATISTYHGNETSIKRYIKAMCSS</sequence>